<dbReference type="Gene3D" id="2.60.40.1120">
    <property type="entry name" value="Carboxypeptidase-like, regulatory domain"/>
    <property type="match status" value="1"/>
</dbReference>
<feature type="signal peptide" evidence="3">
    <location>
        <begin position="1"/>
        <end position="29"/>
    </location>
</feature>
<dbReference type="CDD" id="cd07185">
    <property type="entry name" value="OmpA_C-like"/>
    <property type="match status" value="1"/>
</dbReference>
<dbReference type="SUPFAM" id="SSF103088">
    <property type="entry name" value="OmpA-like"/>
    <property type="match status" value="1"/>
</dbReference>
<evidence type="ECO:0000259" key="4">
    <source>
        <dbReference type="PROSITE" id="PS51123"/>
    </source>
</evidence>
<reference evidence="5 6" key="1">
    <citation type="submission" date="2021-02" db="EMBL/GenBank/DDBJ databases">
        <title>De Novo genome assembly of isolated myxobacteria.</title>
        <authorList>
            <person name="Stevens D.C."/>
        </authorList>
    </citation>
    <scope>NUCLEOTIDE SEQUENCE [LARGE SCALE GENOMIC DNA]</scope>
    <source>
        <strain evidence="5 6">SCHIC003</strain>
    </source>
</reference>
<feature type="region of interest" description="Disordered" evidence="2">
    <location>
        <begin position="200"/>
        <end position="226"/>
    </location>
</feature>
<dbReference type="InterPro" id="IPR006665">
    <property type="entry name" value="OmpA-like"/>
</dbReference>
<dbReference type="Pfam" id="PF00691">
    <property type="entry name" value="OmpA"/>
    <property type="match status" value="1"/>
</dbReference>
<evidence type="ECO:0000313" key="6">
    <source>
        <dbReference type="Proteomes" id="UP000663090"/>
    </source>
</evidence>
<protein>
    <submittedName>
        <fullName evidence="5">OmpA family protein</fullName>
    </submittedName>
</protein>
<keyword evidence="3" id="KW-0732">Signal</keyword>
<dbReference type="Proteomes" id="UP000663090">
    <property type="component" value="Chromosome"/>
</dbReference>
<evidence type="ECO:0000313" key="5">
    <source>
        <dbReference type="EMBL" id="QSQ16039.1"/>
    </source>
</evidence>
<keyword evidence="1" id="KW-0472">Membrane</keyword>
<sequence length="458" mass="49016">MLWPPVASSSVQALWLALLALSSSATALAAEPSTVEQRAREDLDRQLQALVKTPPPEVVITYEGLPGAGTSRAYKLLEVDFLLNGQPLAVPGLDVLSGPGIHRLAALKVDEGSYTLVSRVTYTNDAWNLFSEESGFLWKMTASVTFQAQKGLRMRVRVLPAINPTAPDPRLKLKLSHDVSAEMTAPLADATLLAETPDAGSAPVAKLTPPPVEPPPVTPPPVTPPPVVVTPPVAVATGRDAPEQGPEAPGRLSLKVLVGKKPVAATAFIRGKGAPQRVLLEKGARKPSQVMVPPGEYTVDVIAKGFLAQTRQVKVTREKEASVSFVLAKAPAKKAQQAQVKNERVELPSLPRFAEKQAAPRKGSTTAMALLVDMMVRDESLRLKLEGHTDNREVPASARQSLSEARARAMADLLVRAGLSPSRIESTGLGDTRPKAPNLIPRGRELNRRVDIMLVRGK</sequence>
<feature type="chain" id="PRO_5045304741" evidence="3">
    <location>
        <begin position="30"/>
        <end position="458"/>
    </location>
</feature>
<evidence type="ECO:0000256" key="1">
    <source>
        <dbReference type="PROSITE-ProRule" id="PRU00473"/>
    </source>
</evidence>
<dbReference type="PROSITE" id="PS51123">
    <property type="entry name" value="OMPA_2"/>
    <property type="match status" value="1"/>
</dbReference>
<evidence type="ECO:0000256" key="3">
    <source>
        <dbReference type="SAM" id="SignalP"/>
    </source>
</evidence>
<dbReference type="InterPro" id="IPR050330">
    <property type="entry name" value="Bact_OuterMem_StrucFunc"/>
</dbReference>
<feature type="domain" description="OmpA-like" evidence="4">
    <location>
        <begin position="340"/>
        <end position="458"/>
    </location>
</feature>
<gene>
    <name evidence="5" type="ORF">JY572_08310</name>
</gene>
<evidence type="ECO:0000256" key="2">
    <source>
        <dbReference type="SAM" id="MobiDB-lite"/>
    </source>
</evidence>
<dbReference type="EMBL" id="CP071091">
    <property type="protein sequence ID" value="QSQ16039.1"/>
    <property type="molecule type" value="Genomic_DNA"/>
</dbReference>
<dbReference type="PANTHER" id="PTHR30329">
    <property type="entry name" value="STATOR ELEMENT OF FLAGELLAR MOTOR COMPLEX"/>
    <property type="match status" value="1"/>
</dbReference>
<accession>A0ABX7NEV8</accession>
<name>A0ABX7NEV8_9BACT</name>
<keyword evidence="6" id="KW-1185">Reference proteome</keyword>
<organism evidence="5 6">
    <name type="scientific">Myxococcus landrumensis</name>
    <dbReference type="NCBI Taxonomy" id="2813577"/>
    <lineage>
        <taxon>Bacteria</taxon>
        <taxon>Pseudomonadati</taxon>
        <taxon>Myxococcota</taxon>
        <taxon>Myxococcia</taxon>
        <taxon>Myxococcales</taxon>
        <taxon>Cystobacterineae</taxon>
        <taxon>Myxococcaceae</taxon>
        <taxon>Myxococcus</taxon>
    </lineage>
</organism>
<dbReference type="PANTHER" id="PTHR30329:SF21">
    <property type="entry name" value="LIPOPROTEIN YIAD-RELATED"/>
    <property type="match status" value="1"/>
</dbReference>
<dbReference type="Gene3D" id="3.30.1330.60">
    <property type="entry name" value="OmpA-like domain"/>
    <property type="match status" value="1"/>
</dbReference>
<proteinExistence type="predicted"/>
<dbReference type="InterPro" id="IPR036737">
    <property type="entry name" value="OmpA-like_sf"/>
</dbReference>
<feature type="compositionally biased region" description="Pro residues" evidence="2">
    <location>
        <begin position="208"/>
        <end position="226"/>
    </location>
</feature>